<keyword evidence="3" id="KW-1185">Reference proteome</keyword>
<comment type="caution">
    <text evidence="2">The sequence shown here is derived from an EMBL/GenBank/DDBJ whole genome shotgun (WGS) entry which is preliminary data.</text>
</comment>
<accession>A0ABV5C8U0</accession>
<evidence type="ECO:0000256" key="1">
    <source>
        <dbReference type="SAM" id="MobiDB-lite"/>
    </source>
</evidence>
<dbReference type="RefSeq" id="WP_375522796.1">
    <property type="nucleotide sequence ID" value="NZ_JBHIRY010000045.1"/>
</dbReference>
<proteinExistence type="predicted"/>
<dbReference type="EMBL" id="JBHIRY010000045">
    <property type="protein sequence ID" value="MFB5763790.1"/>
    <property type="molecule type" value="Genomic_DNA"/>
</dbReference>
<protein>
    <submittedName>
        <fullName evidence="2">Uncharacterized protein</fullName>
    </submittedName>
</protein>
<dbReference type="Proteomes" id="UP001580430">
    <property type="component" value="Unassembled WGS sequence"/>
</dbReference>
<feature type="region of interest" description="Disordered" evidence="1">
    <location>
        <begin position="1"/>
        <end position="28"/>
    </location>
</feature>
<gene>
    <name evidence="2" type="ORF">ACE5LO_25850</name>
</gene>
<name>A0ABV5C8U0_9BACL</name>
<sequence length="52" mass="6082">MGKDKEEKKMAIRKEDLSSETKKKLARSQMIRSLTTQICKENDEGLRRLSKN</sequence>
<evidence type="ECO:0000313" key="3">
    <source>
        <dbReference type="Proteomes" id="UP001580430"/>
    </source>
</evidence>
<evidence type="ECO:0000313" key="2">
    <source>
        <dbReference type="EMBL" id="MFB5763790.1"/>
    </source>
</evidence>
<reference evidence="2 3" key="1">
    <citation type="submission" date="2024-09" db="EMBL/GenBank/DDBJ databases">
        <title>Paenibacillus zeirhizospherea sp. nov., isolated from surface of the maize (Zea mays) roots in a horticulture field, Hungary.</title>
        <authorList>
            <person name="Marton D."/>
            <person name="Farkas M."/>
            <person name="Bedics A."/>
            <person name="Toth E."/>
            <person name="Tancsics A."/>
            <person name="Boka K."/>
            <person name="Marati G."/>
            <person name="Kriszt B."/>
            <person name="Cserhati M."/>
        </authorList>
    </citation>
    <scope>NUCLEOTIDE SEQUENCE [LARGE SCALE GENOMIC DNA]</scope>
    <source>
        <strain evidence="2 3">JCM 18446</strain>
    </source>
</reference>
<feature type="compositionally biased region" description="Basic and acidic residues" evidence="1">
    <location>
        <begin position="1"/>
        <end position="23"/>
    </location>
</feature>
<organism evidence="2 3">
    <name type="scientific">Paenibacillus medicaginis</name>
    <dbReference type="NCBI Taxonomy" id="1470560"/>
    <lineage>
        <taxon>Bacteria</taxon>
        <taxon>Bacillati</taxon>
        <taxon>Bacillota</taxon>
        <taxon>Bacilli</taxon>
        <taxon>Bacillales</taxon>
        <taxon>Paenibacillaceae</taxon>
        <taxon>Paenibacillus</taxon>
    </lineage>
</organism>